<evidence type="ECO:0000256" key="1">
    <source>
        <dbReference type="ARBA" id="ARBA00023125"/>
    </source>
</evidence>
<keyword evidence="1 2" id="KW-0238">DNA-binding</keyword>
<reference evidence="4" key="1">
    <citation type="submission" date="2020-10" db="EMBL/GenBank/DDBJ databases">
        <authorList>
            <person name="Gilroy R."/>
        </authorList>
    </citation>
    <scope>NUCLEOTIDE SEQUENCE</scope>
    <source>
        <strain evidence="4">CHK189-12415</strain>
    </source>
</reference>
<dbReference type="InterPro" id="IPR050109">
    <property type="entry name" value="HTH-type_TetR-like_transc_reg"/>
</dbReference>
<reference evidence="4" key="2">
    <citation type="journal article" date="2021" name="PeerJ">
        <title>Extensive microbial diversity within the chicken gut microbiome revealed by metagenomics and culture.</title>
        <authorList>
            <person name="Gilroy R."/>
            <person name="Ravi A."/>
            <person name="Getino M."/>
            <person name="Pursley I."/>
            <person name="Horton D.L."/>
            <person name="Alikhan N.F."/>
            <person name="Baker D."/>
            <person name="Gharbi K."/>
            <person name="Hall N."/>
            <person name="Watson M."/>
            <person name="Adriaenssens E.M."/>
            <person name="Foster-Nyarko E."/>
            <person name="Jarju S."/>
            <person name="Secka A."/>
            <person name="Antonio M."/>
            <person name="Oren A."/>
            <person name="Chaudhuri R.R."/>
            <person name="La Ragione R."/>
            <person name="Hildebrand F."/>
            <person name="Pallen M.J."/>
        </authorList>
    </citation>
    <scope>NUCLEOTIDE SEQUENCE</scope>
    <source>
        <strain evidence="4">CHK189-12415</strain>
    </source>
</reference>
<evidence type="ECO:0000313" key="5">
    <source>
        <dbReference type="Proteomes" id="UP000824241"/>
    </source>
</evidence>
<evidence type="ECO:0000259" key="3">
    <source>
        <dbReference type="PROSITE" id="PS50977"/>
    </source>
</evidence>
<dbReference type="Proteomes" id="UP000824241">
    <property type="component" value="Unassembled WGS sequence"/>
</dbReference>
<gene>
    <name evidence="4" type="ORF">IAB37_05935</name>
</gene>
<comment type="caution">
    <text evidence="4">The sequence shown here is derived from an EMBL/GenBank/DDBJ whole genome shotgun (WGS) entry which is preliminary data.</text>
</comment>
<organism evidence="4 5">
    <name type="scientific">Candidatus Faecivivens stercoravium</name>
    <dbReference type="NCBI Taxonomy" id="2840803"/>
    <lineage>
        <taxon>Bacteria</taxon>
        <taxon>Bacillati</taxon>
        <taxon>Bacillota</taxon>
        <taxon>Clostridia</taxon>
        <taxon>Eubacteriales</taxon>
        <taxon>Oscillospiraceae</taxon>
        <taxon>Oscillospiraceae incertae sedis</taxon>
        <taxon>Candidatus Faecivivens</taxon>
    </lineage>
</organism>
<dbReference type="PROSITE" id="PS50977">
    <property type="entry name" value="HTH_TETR_2"/>
    <property type="match status" value="1"/>
</dbReference>
<dbReference type="InterPro" id="IPR039532">
    <property type="entry name" value="TetR_C_Firmicutes"/>
</dbReference>
<dbReference type="SUPFAM" id="SSF46689">
    <property type="entry name" value="Homeodomain-like"/>
    <property type="match status" value="1"/>
</dbReference>
<dbReference type="GO" id="GO:0003700">
    <property type="term" value="F:DNA-binding transcription factor activity"/>
    <property type="evidence" value="ECO:0007669"/>
    <property type="project" value="TreeGrafter"/>
</dbReference>
<evidence type="ECO:0000313" key="4">
    <source>
        <dbReference type="EMBL" id="HIR61096.1"/>
    </source>
</evidence>
<feature type="domain" description="HTH tetR-type" evidence="3">
    <location>
        <begin position="4"/>
        <end position="64"/>
    </location>
</feature>
<dbReference type="InterPro" id="IPR001647">
    <property type="entry name" value="HTH_TetR"/>
</dbReference>
<dbReference type="AlphaFoldDB" id="A0A9D1DYC2"/>
<dbReference type="Pfam" id="PF14278">
    <property type="entry name" value="TetR_C_8"/>
    <property type="match status" value="1"/>
</dbReference>
<dbReference type="GO" id="GO:0000976">
    <property type="term" value="F:transcription cis-regulatory region binding"/>
    <property type="evidence" value="ECO:0007669"/>
    <property type="project" value="TreeGrafter"/>
</dbReference>
<feature type="DNA-binding region" description="H-T-H motif" evidence="2">
    <location>
        <begin position="27"/>
        <end position="46"/>
    </location>
</feature>
<evidence type="ECO:0000256" key="2">
    <source>
        <dbReference type="PROSITE-ProRule" id="PRU00335"/>
    </source>
</evidence>
<dbReference type="InterPro" id="IPR009057">
    <property type="entry name" value="Homeodomain-like_sf"/>
</dbReference>
<protein>
    <submittedName>
        <fullName evidence="4">TetR/AcrR family transcriptional regulator</fullName>
    </submittedName>
</protein>
<dbReference type="EMBL" id="DVHA01000189">
    <property type="protein sequence ID" value="HIR61096.1"/>
    <property type="molecule type" value="Genomic_DNA"/>
</dbReference>
<dbReference type="Gene3D" id="1.10.357.10">
    <property type="entry name" value="Tetracycline Repressor, domain 2"/>
    <property type="match status" value="1"/>
</dbReference>
<sequence length="192" mass="21430">MTKASTETALQSAMTALLRTRPLQKLTVGEIARAAGVSRVTFYHYYRDLYDLAGAVLAGEMERAMGADQTPENWEEGLLRLMRTMRENRWLIGKISASDGWGQIERMLHETVFRQVMAVAEGFPDTGAPEDDRVFAAHFYEHALTGLIFSWAGSGMKEEPETVVRRLAVMLTGQLETALRQFGAAAKEEKPC</sequence>
<accession>A0A9D1DYC2</accession>
<dbReference type="Pfam" id="PF00440">
    <property type="entry name" value="TetR_N"/>
    <property type="match status" value="1"/>
</dbReference>
<name>A0A9D1DYC2_9FIRM</name>
<dbReference type="PANTHER" id="PTHR30055:SF226">
    <property type="entry name" value="HTH-TYPE TRANSCRIPTIONAL REGULATOR PKSA"/>
    <property type="match status" value="1"/>
</dbReference>
<proteinExistence type="predicted"/>
<dbReference type="PANTHER" id="PTHR30055">
    <property type="entry name" value="HTH-TYPE TRANSCRIPTIONAL REGULATOR RUTR"/>
    <property type="match status" value="1"/>
</dbReference>